<accession>A0ABW2K397</accession>
<name>A0ABW2K397_9BACI</name>
<feature type="region of interest" description="Disordered" evidence="1">
    <location>
        <begin position="27"/>
        <end position="87"/>
    </location>
</feature>
<keyword evidence="3" id="KW-1185">Reference proteome</keyword>
<dbReference type="RefSeq" id="WP_289216353.1">
    <property type="nucleotide sequence ID" value="NZ_JAPVRC010000006.1"/>
</dbReference>
<dbReference type="EMBL" id="JBHTBY010000008">
    <property type="protein sequence ID" value="MFC7321236.1"/>
    <property type="molecule type" value="Genomic_DNA"/>
</dbReference>
<dbReference type="Proteomes" id="UP001596494">
    <property type="component" value="Unassembled WGS sequence"/>
</dbReference>
<evidence type="ECO:0000313" key="2">
    <source>
        <dbReference type="EMBL" id="MFC7321236.1"/>
    </source>
</evidence>
<protein>
    <submittedName>
        <fullName evidence="2">Uncharacterized protein</fullName>
    </submittedName>
</protein>
<sequence>MSEKKKEKNVIYVKDLIIKADNVFIDSDDKDRKHHHRDDKDDHRKGQDRFDPFFGRKSYDDESSNSRHKKGKHDDESSSSRGGFSWI</sequence>
<organism evidence="2 3">
    <name type="scientific">Halobacillus campisalis</name>
    <dbReference type="NCBI Taxonomy" id="435909"/>
    <lineage>
        <taxon>Bacteria</taxon>
        <taxon>Bacillati</taxon>
        <taxon>Bacillota</taxon>
        <taxon>Bacilli</taxon>
        <taxon>Bacillales</taxon>
        <taxon>Bacillaceae</taxon>
        <taxon>Halobacillus</taxon>
    </lineage>
</organism>
<reference evidence="3" key="1">
    <citation type="journal article" date="2019" name="Int. J. Syst. Evol. Microbiol.">
        <title>The Global Catalogue of Microorganisms (GCM) 10K type strain sequencing project: providing services to taxonomists for standard genome sequencing and annotation.</title>
        <authorList>
            <consortium name="The Broad Institute Genomics Platform"/>
            <consortium name="The Broad Institute Genome Sequencing Center for Infectious Disease"/>
            <person name="Wu L."/>
            <person name="Ma J."/>
        </authorList>
    </citation>
    <scope>NUCLEOTIDE SEQUENCE [LARGE SCALE GENOMIC DNA]</scope>
    <source>
        <strain evidence="3">CCUG 73951</strain>
    </source>
</reference>
<proteinExistence type="predicted"/>
<gene>
    <name evidence="2" type="ORF">ACFQMN_10110</name>
</gene>
<evidence type="ECO:0000313" key="3">
    <source>
        <dbReference type="Proteomes" id="UP001596494"/>
    </source>
</evidence>
<evidence type="ECO:0000256" key="1">
    <source>
        <dbReference type="SAM" id="MobiDB-lite"/>
    </source>
</evidence>
<comment type="caution">
    <text evidence="2">The sequence shown here is derived from an EMBL/GenBank/DDBJ whole genome shotgun (WGS) entry which is preliminary data.</text>
</comment>
<feature type="compositionally biased region" description="Basic and acidic residues" evidence="1">
    <location>
        <begin position="38"/>
        <end position="51"/>
    </location>
</feature>